<dbReference type="Gene3D" id="3.55.50.30">
    <property type="match status" value="1"/>
</dbReference>
<feature type="transmembrane region" description="Helical" evidence="1">
    <location>
        <begin position="91"/>
        <end position="111"/>
    </location>
</feature>
<organism evidence="4 5">
    <name type="scientific">Adhaeribacter arboris</name>
    <dbReference type="NCBI Taxonomy" id="2072846"/>
    <lineage>
        <taxon>Bacteria</taxon>
        <taxon>Pseudomonadati</taxon>
        <taxon>Bacteroidota</taxon>
        <taxon>Cytophagia</taxon>
        <taxon>Cytophagales</taxon>
        <taxon>Hymenobacteraceae</taxon>
        <taxon>Adhaeribacter</taxon>
    </lineage>
</organism>
<keyword evidence="1" id="KW-0472">Membrane</keyword>
<feature type="domain" description="FecR protein" evidence="2">
    <location>
        <begin position="119"/>
        <end position="213"/>
    </location>
</feature>
<dbReference type="InterPro" id="IPR032508">
    <property type="entry name" value="FecR_C"/>
</dbReference>
<dbReference type="Pfam" id="PF04773">
    <property type="entry name" value="FecR"/>
    <property type="match status" value="1"/>
</dbReference>
<dbReference type="GO" id="GO:0016989">
    <property type="term" value="F:sigma factor antagonist activity"/>
    <property type="evidence" value="ECO:0007669"/>
    <property type="project" value="TreeGrafter"/>
</dbReference>
<evidence type="ECO:0000313" key="5">
    <source>
        <dbReference type="Proteomes" id="UP000240357"/>
    </source>
</evidence>
<dbReference type="PANTHER" id="PTHR30273">
    <property type="entry name" value="PERIPLASMIC SIGNAL SENSOR AND SIGMA FACTOR ACTIVATOR FECR-RELATED"/>
    <property type="match status" value="1"/>
</dbReference>
<dbReference type="AlphaFoldDB" id="A0A2T2YHG5"/>
<dbReference type="Pfam" id="PF16344">
    <property type="entry name" value="FecR_C"/>
    <property type="match status" value="1"/>
</dbReference>
<dbReference type="InterPro" id="IPR012373">
    <property type="entry name" value="Ferrdict_sens_TM"/>
</dbReference>
<name>A0A2T2YHG5_9BACT</name>
<keyword evidence="5" id="KW-1185">Reference proteome</keyword>
<evidence type="ECO:0000259" key="3">
    <source>
        <dbReference type="Pfam" id="PF16344"/>
    </source>
</evidence>
<comment type="caution">
    <text evidence="4">The sequence shown here is derived from an EMBL/GenBank/DDBJ whole genome shotgun (WGS) entry which is preliminary data.</text>
</comment>
<reference evidence="4 5" key="1">
    <citation type="submission" date="2018-03" db="EMBL/GenBank/DDBJ databases">
        <title>Adhaeribacter sp. HMF7605 Genome sequencing and assembly.</title>
        <authorList>
            <person name="Kang H."/>
            <person name="Kang J."/>
            <person name="Cha I."/>
            <person name="Kim H."/>
            <person name="Joh K."/>
        </authorList>
    </citation>
    <scope>NUCLEOTIDE SEQUENCE [LARGE SCALE GENOMIC DNA]</scope>
    <source>
        <strain evidence="4 5">HMF7605</strain>
    </source>
</reference>
<dbReference type="EMBL" id="PYFT01000001">
    <property type="protein sequence ID" value="PSR54966.1"/>
    <property type="molecule type" value="Genomic_DNA"/>
</dbReference>
<feature type="domain" description="Protein FecR C-terminal" evidence="3">
    <location>
        <begin position="258"/>
        <end position="325"/>
    </location>
</feature>
<sequence length="328" mass="37163">MYRKTPAMKTPIHLLIQKYLQGTATPEERALVEQYYNAFSGEQPYTPALSAEEKRRLEEKILAGIRQKIQGTVILKAEKEAKIIRMRPVKYLRVAAAVVGLLALAISYKLFFRANKVVLTTDYGEIATFTLPDSSKITLNGNSVVEYTPWNTTQNREIILQGEAFFSVKHTQNHQKFLVNVPGKMQVEVLGTEFNVTSRRNDSRVVLKSGKVRLHLPDLEQEIIMQPGEMVELVPHTTKVAKTKVNPEKYSSWSSKLLVLDKTSLRELVAILEDTYGLRVTVTDTSLLHHTFSGRVPKQDVEVLLLSLSKAFDLKISKNNNQITIQKE</sequence>
<accession>A0A2T2YHG5</accession>
<gene>
    <name evidence="4" type="ORF">AHMF7605_16375</name>
</gene>
<protein>
    <submittedName>
        <fullName evidence="4">Uncharacterized protein</fullName>
    </submittedName>
</protein>
<dbReference type="PIRSF" id="PIRSF018266">
    <property type="entry name" value="FecR"/>
    <property type="match status" value="1"/>
</dbReference>
<dbReference type="Proteomes" id="UP000240357">
    <property type="component" value="Unassembled WGS sequence"/>
</dbReference>
<keyword evidence="1" id="KW-0812">Transmembrane</keyword>
<evidence type="ECO:0000313" key="4">
    <source>
        <dbReference type="EMBL" id="PSR54966.1"/>
    </source>
</evidence>
<evidence type="ECO:0000256" key="1">
    <source>
        <dbReference type="SAM" id="Phobius"/>
    </source>
</evidence>
<dbReference type="PANTHER" id="PTHR30273:SF2">
    <property type="entry name" value="PROTEIN FECR"/>
    <property type="match status" value="1"/>
</dbReference>
<keyword evidence="1" id="KW-1133">Transmembrane helix</keyword>
<evidence type="ECO:0000259" key="2">
    <source>
        <dbReference type="Pfam" id="PF04773"/>
    </source>
</evidence>
<dbReference type="InterPro" id="IPR006860">
    <property type="entry name" value="FecR"/>
</dbReference>
<dbReference type="Gene3D" id="2.60.120.1440">
    <property type="match status" value="1"/>
</dbReference>
<proteinExistence type="predicted"/>